<evidence type="ECO:0000259" key="1">
    <source>
        <dbReference type="PROSITE" id="PS50011"/>
    </source>
</evidence>
<accession>A0A8S1LS96</accession>
<dbReference type="AlphaFoldDB" id="A0A8S1LS96"/>
<proteinExistence type="predicted"/>
<dbReference type="InterPro" id="IPR000719">
    <property type="entry name" value="Prot_kinase_dom"/>
</dbReference>
<evidence type="ECO:0000313" key="3">
    <source>
        <dbReference type="Proteomes" id="UP000688137"/>
    </source>
</evidence>
<name>A0A8S1LS96_PARPR</name>
<protein>
    <recommendedName>
        <fullName evidence="1">Protein kinase domain-containing protein</fullName>
    </recommendedName>
</protein>
<dbReference type="EMBL" id="CAJJDM010000043">
    <property type="protein sequence ID" value="CAD8069075.1"/>
    <property type="molecule type" value="Genomic_DNA"/>
</dbReference>
<dbReference type="PROSITE" id="PS50011">
    <property type="entry name" value="PROTEIN_KINASE_DOM"/>
    <property type="match status" value="1"/>
</dbReference>
<comment type="caution">
    <text evidence="2">The sequence shown here is derived from an EMBL/GenBank/DDBJ whole genome shotgun (WGS) entry which is preliminary data.</text>
</comment>
<dbReference type="GO" id="GO:0004674">
    <property type="term" value="F:protein serine/threonine kinase activity"/>
    <property type="evidence" value="ECO:0007669"/>
    <property type="project" value="TreeGrafter"/>
</dbReference>
<dbReference type="GO" id="GO:0005524">
    <property type="term" value="F:ATP binding"/>
    <property type="evidence" value="ECO:0007669"/>
    <property type="project" value="InterPro"/>
</dbReference>
<dbReference type="GO" id="GO:0044773">
    <property type="term" value="P:mitotic DNA damage checkpoint signaling"/>
    <property type="evidence" value="ECO:0007669"/>
    <property type="project" value="TreeGrafter"/>
</dbReference>
<dbReference type="Proteomes" id="UP000688137">
    <property type="component" value="Unassembled WGS sequence"/>
</dbReference>
<dbReference type="GO" id="GO:0005737">
    <property type="term" value="C:cytoplasm"/>
    <property type="evidence" value="ECO:0007669"/>
    <property type="project" value="TreeGrafter"/>
</dbReference>
<dbReference type="CDD" id="cd00180">
    <property type="entry name" value="PKc"/>
    <property type="match status" value="1"/>
</dbReference>
<dbReference type="GO" id="GO:0005634">
    <property type="term" value="C:nucleus"/>
    <property type="evidence" value="ECO:0007669"/>
    <property type="project" value="TreeGrafter"/>
</dbReference>
<evidence type="ECO:0000313" key="2">
    <source>
        <dbReference type="EMBL" id="CAD8069075.1"/>
    </source>
</evidence>
<dbReference type="PANTHER" id="PTHR44167">
    <property type="entry name" value="OVARIAN-SPECIFIC SERINE/THREONINE-PROTEIN KINASE LOK-RELATED"/>
    <property type="match status" value="1"/>
</dbReference>
<organism evidence="2 3">
    <name type="scientific">Paramecium primaurelia</name>
    <dbReference type="NCBI Taxonomy" id="5886"/>
    <lineage>
        <taxon>Eukaryota</taxon>
        <taxon>Sar</taxon>
        <taxon>Alveolata</taxon>
        <taxon>Ciliophora</taxon>
        <taxon>Intramacronucleata</taxon>
        <taxon>Oligohymenophorea</taxon>
        <taxon>Peniculida</taxon>
        <taxon>Parameciidae</taxon>
        <taxon>Paramecium</taxon>
    </lineage>
</organism>
<sequence length="352" mass="42333">MICYKSKFFSIEKYNIFMLKEGIQFSNDQHSLIIQFYSFEPKIKWIKNNNSDIISFELLLDKNKSIYKFTPHIGNLLKEFMNGKVCFQGINNHYKISQYVQKRNYGSIVRMRSIQNEELVTCKIIKQGKEEFEQAFRNEVIALQLLNHKNIPKLKEYYIESQHNYIIYELVEGASLDNYIKKNILNKDQIYKIMKELLSIVEYLHQEGLSHQNIKLENIFYCSMLEHITLIDYGQSKLTNIMNLKHSKSINTLINEDYIKMNTFTEREFLIEQDYKDCGIVFFQLITRKILNSQEQLKQNENRIIRQIVDEIHNQKASKFIMKLIKYNNLQTLENFNFIQNFEDEPHFHMRF</sequence>
<reference evidence="2" key="1">
    <citation type="submission" date="2021-01" db="EMBL/GenBank/DDBJ databases">
        <authorList>
            <consortium name="Genoscope - CEA"/>
            <person name="William W."/>
        </authorList>
    </citation>
    <scope>NUCLEOTIDE SEQUENCE</scope>
</reference>
<dbReference type="OMA" id="NFEDEPH"/>
<feature type="domain" description="Protein kinase" evidence="1">
    <location>
        <begin position="94"/>
        <end position="348"/>
    </location>
</feature>
<dbReference type="Pfam" id="PF00069">
    <property type="entry name" value="Pkinase"/>
    <property type="match status" value="1"/>
</dbReference>
<dbReference type="PANTHER" id="PTHR44167:SF18">
    <property type="entry name" value="PROTEIN KINASE DOMAIN-CONTAINING PROTEIN"/>
    <property type="match status" value="1"/>
</dbReference>
<keyword evidence="3" id="KW-1185">Reference proteome</keyword>
<gene>
    <name evidence="2" type="ORF">PPRIM_AZ9-3.1.T0430185</name>
</gene>